<feature type="domain" description="Mannosyl-glycoprotein endo-beta-N-acetylglucosamidase-like" evidence="1">
    <location>
        <begin position="149"/>
        <end position="272"/>
    </location>
</feature>
<proteinExistence type="predicted"/>
<dbReference type="InterPro" id="IPR053195">
    <property type="entry name" value="Bax-like"/>
</dbReference>
<accession>A0A1W1C2F4</accession>
<evidence type="ECO:0000313" key="2">
    <source>
        <dbReference type="EMBL" id="SFV59915.1"/>
    </source>
</evidence>
<evidence type="ECO:0000259" key="1">
    <source>
        <dbReference type="Pfam" id="PF01832"/>
    </source>
</evidence>
<dbReference type="PANTHER" id="PTHR40572">
    <property type="entry name" value="PROTEIN BAX"/>
    <property type="match status" value="1"/>
</dbReference>
<dbReference type="PANTHER" id="PTHR40572:SF1">
    <property type="entry name" value="PROTEIN BAX"/>
    <property type="match status" value="1"/>
</dbReference>
<dbReference type="InterPro" id="IPR002901">
    <property type="entry name" value="MGlyc_endo_b_GlcNAc-like_dom"/>
</dbReference>
<organism evidence="2">
    <name type="scientific">hydrothermal vent metagenome</name>
    <dbReference type="NCBI Taxonomy" id="652676"/>
    <lineage>
        <taxon>unclassified sequences</taxon>
        <taxon>metagenomes</taxon>
        <taxon>ecological metagenomes</taxon>
    </lineage>
</organism>
<dbReference type="EMBL" id="FPHE01000094">
    <property type="protein sequence ID" value="SFV59915.1"/>
    <property type="molecule type" value="Genomic_DNA"/>
</dbReference>
<sequence>MIKYFLIFISVTITTFSLDDVYIAEVAYAIEADSNLDVYQEPKTSCNKLAMTVNKRINSPKDITIFKKKMIAPINYTSTVSLNKLQVSEKKQKFFYMILPAILISKQKLKVQRAKVEEILQTVNPTSDDLIFLDNLYKKYRTNDGIELLSRMKTHPVSIVLAQAAIESAWGESRFFKKGNNIFGMWSYNKNEPRIRARETRNGKPVYLRKYKSISDAIDDYFVTIGRGAYESFRKQRDITKDPLKLVEYLINYCELRGQYTKKLKKFIIANNLEDFDDFQIDEMYLTSNF</sequence>
<dbReference type="GO" id="GO:0004040">
    <property type="term" value="F:amidase activity"/>
    <property type="evidence" value="ECO:0007669"/>
    <property type="project" value="InterPro"/>
</dbReference>
<dbReference type="Pfam" id="PF01832">
    <property type="entry name" value="Glucosaminidase"/>
    <property type="match status" value="1"/>
</dbReference>
<reference evidence="2" key="1">
    <citation type="submission" date="2016-10" db="EMBL/GenBank/DDBJ databases">
        <authorList>
            <person name="de Groot N.N."/>
        </authorList>
    </citation>
    <scope>NUCLEOTIDE SEQUENCE</scope>
</reference>
<name>A0A1W1C2F4_9ZZZZ</name>
<protein>
    <submittedName>
        <fullName evidence="2">BAX protein</fullName>
    </submittedName>
</protein>
<dbReference type="Gene3D" id="1.10.530.10">
    <property type="match status" value="1"/>
</dbReference>
<gene>
    <name evidence="2" type="ORF">MNB_SV-12-1242</name>
</gene>
<dbReference type="AlphaFoldDB" id="A0A1W1C2F4"/>